<dbReference type="Proteomes" id="UP000654922">
    <property type="component" value="Unassembled WGS sequence"/>
</dbReference>
<comment type="caution">
    <text evidence="1">The sequence shown here is derived from an EMBL/GenBank/DDBJ whole genome shotgun (WGS) entry which is preliminary data.</text>
</comment>
<protein>
    <submittedName>
        <fullName evidence="1">Uncharacterized protein</fullName>
    </submittedName>
</protein>
<dbReference type="EMBL" id="JACBAE010001405">
    <property type="protein sequence ID" value="KAF7154926.1"/>
    <property type="molecule type" value="Genomic_DNA"/>
</dbReference>
<name>A0A8H6PIY8_9EURO</name>
<sequence length="232" mass="26636">MDAVDASFFCNICGGPPTYKNLIKRSSLQYLDEANQISEHEAFDDYCNCGGQQERDGHSSFCNAMFGYDARIISPKVIEWLGDVRLVAHRIPDAELFTENDSADLPMVSPLGQHVDPQSGHFFYPRPYGEDPRSNILECNKDGFLVHDACLEIFRLVCRDTTSAIRRMDLRDFLSVMDLSFADRNRDSFDWGHGDTFSEGPRFEFEGWVPWEDSEVCETIYQRWIDLAEKDC</sequence>
<reference evidence="1" key="1">
    <citation type="submission" date="2020-06" db="EMBL/GenBank/DDBJ databases">
        <title>Draft genome sequences of strains closely related to Aspergillus parafelis and Aspergillus hiratsukae.</title>
        <authorList>
            <person name="Dos Santos R.A.C."/>
            <person name="Rivero-Menendez O."/>
            <person name="Steenwyk J.L."/>
            <person name="Mead M.E."/>
            <person name="Goldman G.H."/>
            <person name="Alastruey-Izquierdo A."/>
            <person name="Rokas A."/>
        </authorList>
    </citation>
    <scope>NUCLEOTIDE SEQUENCE</scope>
    <source>
        <strain evidence="1">CNM-CM5623</strain>
    </source>
</reference>
<evidence type="ECO:0000313" key="2">
    <source>
        <dbReference type="Proteomes" id="UP000654922"/>
    </source>
</evidence>
<accession>A0A8H6PIY8</accession>
<proteinExistence type="predicted"/>
<dbReference type="AlphaFoldDB" id="A0A8H6PIY8"/>
<dbReference type="OrthoDB" id="4458180at2759"/>
<gene>
    <name evidence="1" type="ORF">CNMCM5623_003184</name>
</gene>
<evidence type="ECO:0000313" key="1">
    <source>
        <dbReference type="EMBL" id="KAF7154926.1"/>
    </source>
</evidence>
<organism evidence="1 2">
    <name type="scientific">Aspergillus felis</name>
    <dbReference type="NCBI Taxonomy" id="1287682"/>
    <lineage>
        <taxon>Eukaryota</taxon>
        <taxon>Fungi</taxon>
        <taxon>Dikarya</taxon>
        <taxon>Ascomycota</taxon>
        <taxon>Pezizomycotina</taxon>
        <taxon>Eurotiomycetes</taxon>
        <taxon>Eurotiomycetidae</taxon>
        <taxon>Eurotiales</taxon>
        <taxon>Aspergillaceae</taxon>
        <taxon>Aspergillus</taxon>
        <taxon>Aspergillus subgen. Fumigati</taxon>
    </lineage>
</organism>